<feature type="region of interest" description="Disordered" evidence="1">
    <location>
        <begin position="1"/>
        <end position="34"/>
    </location>
</feature>
<dbReference type="EMBL" id="BQNB010013829">
    <property type="protein sequence ID" value="GJT20740.1"/>
    <property type="molecule type" value="Genomic_DNA"/>
</dbReference>
<evidence type="ECO:0000313" key="3">
    <source>
        <dbReference type="Proteomes" id="UP001151760"/>
    </source>
</evidence>
<evidence type="ECO:0000256" key="1">
    <source>
        <dbReference type="SAM" id="MobiDB-lite"/>
    </source>
</evidence>
<evidence type="ECO:0000313" key="2">
    <source>
        <dbReference type="EMBL" id="GJT20740.1"/>
    </source>
</evidence>
<keyword evidence="3" id="KW-1185">Reference proteome</keyword>
<organism evidence="2 3">
    <name type="scientific">Tanacetum coccineum</name>
    <dbReference type="NCBI Taxonomy" id="301880"/>
    <lineage>
        <taxon>Eukaryota</taxon>
        <taxon>Viridiplantae</taxon>
        <taxon>Streptophyta</taxon>
        <taxon>Embryophyta</taxon>
        <taxon>Tracheophyta</taxon>
        <taxon>Spermatophyta</taxon>
        <taxon>Magnoliopsida</taxon>
        <taxon>eudicotyledons</taxon>
        <taxon>Gunneridae</taxon>
        <taxon>Pentapetalae</taxon>
        <taxon>asterids</taxon>
        <taxon>campanulids</taxon>
        <taxon>Asterales</taxon>
        <taxon>Asteraceae</taxon>
        <taxon>Asteroideae</taxon>
        <taxon>Anthemideae</taxon>
        <taxon>Anthemidinae</taxon>
        <taxon>Tanacetum</taxon>
    </lineage>
</organism>
<name>A0ABQ5C0R0_9ASTR</name>
<proteinExistence type="predicted"/>
<comment type="caution">
    <text evidence="2">The sequence shown here is derived from an EMBL/GenBank/DDBJ whole genome shotgun (WGS) entry which is preliminary data.</text>
</comment>
<protein>
    <submittedName>
        <fullName evidence="2">Uncharacterized protein</fullName>
    </submittedName>
</protein>
<dbReference type="Proteomes" id="UP001151760">
    <property type="component" value="Unassembled WGS sequence"/>
</dbReference>
<reference evidence="2" key="1">
    <citation type="journal article" date="2022" name="Int. J. Mol. Sci.">
        <title>Draft Genome of Tanacetum Coccineum: Genomic Comparison of Closely Related Tanacetum-Family Plants.</title>
        <authorList>
            <person name="Yamashiro T."/>
            <person name="Shiraishi A."/>
            <person name="Nakayama K."/>
            <person name="Satake H."/>
        </authorList>
    </citation>
    <scope>NUCLEOTIDE SEQUENCE</scope>
</reference>
<sequence>MTLTYQDHSPRERSGLGTMKHTKPKIQESSNKSVSRTVTVCNTEPITSLVPTEVKTNDQESKIDELTKLILKAKAKPFPSCTHYGLNDHHPDDFLNYPTCEICGSYDHSTSRHNRVILVRGGVLVESSQYRESSVGVSCTTYGSNVHSTTNHNDCEHLKRETHQGAHLVPGQWILKEYDWC</sequence>
<gene>
    <name evidence="2" type="ORF">Tco_0890677</name>
</gene>
<reference evidence="2" key="2">
    <citation type="submission" date="2022-01" db="EMBL/GenBank/DDBJ databases">
        <authorList>
            <person name="Yamashiro T."/>
            <person name="Shiraishi A."/>
            <person name="Satake H."/>
            <person name="Nakayama K."/>
        </authorList>
    </citation>
    <scope>NUCLEOTIDE SEQUENCE</scope>
</reference>
<accession>A0ABQ5C0R0</accession>